<evidence type="ECO:0000313" key="3">
    <source>
        <dbReference type="Proteomes" id="UP001239083"/>
    </source>
</evidence>
<dbReference type="PANTHER" id="PTHR47691">
    <property type="entry name" value="REGULATOR-RELATED"/>
    <property type="match status" value="1"/>
</dbReference>
<dbReference type="PRINTS" id="PR00364">
    <property type="entry name" value="DISEASERSIST"/>
</dbReference>
<dbReference type="EMBL" id="JAUSYY010000001">
    <property type="protein sequence ID" value="MDQ0895076.1"/>
    <property type="molecule type" value="Genomic_DNA"/>
</dbReference>
<evidence type="ECO:0000313" key="2">
    <source>
        <dbReference type="EMBL" id="MDQ0895076.1"/>
    </source>
</evidence>
<dbReference type="SMART" id="SM00421">
    <property type="entry name" value="HTH_LUXR"/>
    <property type="match status" value="1"/>
</dbReference>
<dbReference type="PANTHER" id="PTHR47691:SF3">
    <property type="entry name" value="HTH-TYPE TRANSCRIPTIONAL REGULATOR RV0890C-RELATED"/>
    <property type="match status" value="1"/>
</dbReference>
<dbReference type="CDD" id="cd06170">
    <property type="entry name" value="LuxR_C_like"/>
    <property type="match status" value="1"/>
</dbReference>
<dbReference type="PRINTS" id="PR00038">
    <property type="entry name" value="HTHLUXR"/>
</dbReference>
<dbReference type="SUPFAM" id="SSF46894">
    <property type="entry name" value="C-terminal effector domain of the bipartite response regulators"/>
    <property type="match status" value="1"/>
</dbReference>
<dbReference type="InterPro" id="IPR016032">
    <property type="entry name" value="Sig_transdc_resp-reg_C-effctor"/>
</dbReference>
<dbReference type="Gene3D" id="1.25.40.10">
    <property type="entry name" value="Tetratricopeptide repeat domain"/>
    <property type="match status" value="1"/>
</dbReference>
<evidence type="ECO:0000259" key="1">
    <source>
        <dbReference type="PROSITE" id="PS50043"/>
    </source>
</evidence>
<feature type="domain" description="HTH luxR-type" evidence="1">
    <location>
        <begin position="33"/>
        <end position="98"/>
    </location>
</feature>
<dbReference type="Proteomes" id="UP001239083">
    <property type="component" value="Unassembled WGS sequence"/>
</dbReference>
<dbReference type="SUPFAM" id="SSF52540">
    <property type="entry name" value="P-loop containing nucleoside triphosphate hydrolases"/>
    <property type="match status" value="1"/>
</dbReference>
<organism evidence="2 3">
    <name type="scientific">Agromyces ramosus</name>
    <dbReference type="NCBI Taxonomy" id="33879"/>
    <lineage>
        <taxon>Bacteria</taxon>
        <taxon>Bacillati</taxon>
        <taxon>Actinomycetota</taxon>
        <taxon>Actinomycetes</taxon>
        <taxon>Micrococcales</taxon>
        <taxon>Microbacteriaceae</taxon>
        <taxon>Agromyces</taxon>
    </lineage>
</organism>
<name>A0ABU0RCU5_9MICO</name>
<dbReference type="InterPro" id="IPR027417">
    <property type="entry name" value="P-loop_NTPase"/>
</dbReference>
<reference evidence="2 3" key="1">
    <citation type="submission" date="2023-07" db="EMBL/GenBank/DDBJ databases">
        <title>Comparative genomics of wheat-associated soil bacteria to identify genetic determinants of phenazine resistance.</title>
        <authorList>
            <person name="Mouncey N."/>
        </authorList>
    </citation>
    <scope>NUCLEOTIDE SEQUENCE [LARGE SCALE GENOMIC DNA]</scope>
    <source>
        <strain evidence="2 3">V3I3</strain>
    </source>
</reference>
<dbReference type="Gene3D" id="1.10.10.10">
    <property type="entry name" value="Winged helix-like DNA-binding domain superfamily/Winged helix DNA-binding domain"/>
    <property type="match status" value="1"/>
</dbReference>
<accession>A0ABU0RCU5</accession>
<gene>
    <name evidence="2" type="ORF">QFZ26_002631</name>
</gene>
<dbReference type="InterPro" id="IPR011990">
    <property type="entry name" value="TPR-like_helical_dom_sf"/>
</dbReference>
<dbReference type="PROSITE" id="PS50043">
    <property type="entry name" value="HTH_LUXR_2"/>
    <property type="match status" value="1"/>
</dbReference>
<sequence>MTAPGGPAVRRRPEALGFRVRTGAAAANRSYTWRVPGPSLTPRETAVLAAVERRLSNPEIATELFISVRTVESHIASLKRKLGADTRVELMSAARDQRERQTTVRLPRNAFVGRETDLERLAGLFAEHRWITVTGSGGVGKTRLALEFAVRGSAERAPVVVELEHAGPGDVVARIARALDLEAAPGADVTTSLALALASHPYLLVLDNADRVGAAVGEIVARLQASAPELHVLATSRTPIGDAAEAVLTLAPLDVDGPDSAALAMFLDRLSSAGRAAAAPMTLSTSAPATADRQVAARVCARLDGLPLALELAAAVVRHLSLEELAERLDRDFATLDRAVPEGRHRTLETAFDWSWDLLTDEEREVLRRLAALPRTFDVDLAAAVTHPGAEGVVLRLLDHSLLVPAGGRPRRFRLLAVMREFVHARTDPVVIREVLQQHAEYLASTTQGFVRQARIDDSPQAHHVSETLCPEVNAALRWALAAGHPAALRLASSLSIGVEQYGSDVDSVRTLAMAARDDVVLASASPEQLLLLGNALLFLDVELVGELAERALVLAGDSDDDRARLAARHLAGAADAYREREASALEHLAVAEELATALGDQWELASVRQMRGIAHLHAAPRQTERALVEFEAAMRGYALAGDTMHVNNARFMMAFAAAESGLEPDRAARWASECVDYARSVGNTHELAHACLVQARLHPESPAEADNIDSLIATFRRLGDLRCLTRSLLLQARTVSPEASVGLLEQALSVAETAGDRGHQVTALERLVDAHRALGDGVRTQVALGRLEAITRSDAAVAAPA</sequence>
<protein>
    <submittedName>
        <fullName evidence="2">ATPase</fullName>
    </submittedName>
</protein>
<keyword evidence="3" id="KW-1185">Reference proteome</keyword>
<dbReference type="InterPro" id="IPR036388">
    <property type="entry name" value="WH-like_DNA-bd_sf"/>
</dbReference>
<comment type="caution">
    <text evidence="2">The sequence shown here is derived from an EMBL/GenBank/DDBJ whole genome shotgun (WGS) entry which is preliminary data.</text>
</comment>
<dbReference type="InterPro" id="IPR000792">
    <property type="entry name" value="Tscrpt_reg_LuxR_C"/>
</dbReference>
<proteinExistence type="predicted"/>
<dbReference type="Pfam" id="PF00196">
    <property type="entry name" value="GerE"/>
    <property type="match status" value="1"/>
</dbReference>
<dbReference type="Gene3D" id="3.40.50.300">
    <property type="entry name" value="P-loop containing nucleotide triphosphate hydrolases"/>
    <property type="match status" value="1"/>
</dbReference>